<proteinExistence type="predicted"/>
<dbReference type="AlphaFoldDB" id="A0A238YTY2"/>
<feature type="compositionally biased region" description="Basic residues" evidence="1">
    <location>
        <begin position="24"/>
        <end position="33"/>
    </location>
</feature>
<keyword evidence="3" id="KW-1185">Reference proteome</keyword>
<dbReference type="InterPro" id="IPR029465">
    <property type="entry name" value="ATPgrasp_TupA"/>
</dbReference>
<dbReference type="SUPFAM" id="SSF56059">
    <property type="entry name" value="Glutathione synthetase ATP-binding domain-like"/>
    <property type="match status" value="1"/>
</dbReference>
<dbReference type="EMBL" id="FZNW01000017">
    <property type="protein sequence ID" value="SNR74412.1"/>
    <property type="molecule type" value="Genomic_DNA"/>
</dbReference>
<evidence type="ECO:0000256" key="1">
    <source>
        <dbReference type="SAM" id="MobiDB-lite"/>
    </source>
</evidence>
<dbReference type="Pfam" id="PF14305">
    <property type="entry name" value="ATPgrasp_TupA"/>
    <property type="match status" value="1"/>
</dbReference>
<organism evidence="2 3">
    <name type="scientific">Haloechinothrix alba</name>
    <dbReference type="NCBI Taxonomy" id="664784"/>
    <lineage>
        <taxon>Bacteria</taxon>
        <taxon>Bacillati</taxon>
        <taxon>Actinomycetota</taxon>
        <taxon>Actinomycetes</taxon>
        <taxon>Pseudonocardiales</taxon>
        <taxon>Pseudonocardiaceae</taxon>
        <taxon>Haloechinothrix</taxon>
    </lineage>
</organism>
<evidence type="ECO:0000313" key="2">
    <source>
        <dbReference type="EMBL" id="SNR74412.1"/>
    </source>
</evidence>
<accession>A0A238YTY2</accession>
<evidence type="ECO:0000313" key="3">
    <source>
        <dbReference type="Proteomes" id="UP000198348"/>
    </source>
</evidence>
<dbReference type="InterPro" id="IPR029017">
    <property type="entry name" value="Enolase-like_N"/>
</dbReference>
<dbReference type="SUPFAM" id="SSF51604">
    <property type="entry name" value="Enolase C-terminal domain-like"/>
    <property type="match status" value="1"/>
</dbReference>
<sequence length="824" mass="90350">MEPSRSSTRADSRVRGMLPSLRSARGRLRRSRSRLAASGPAGGAGDLRLDRVTALHYDIPHQVSRDPAVRGTTPGSNFLVTITADRGGRLVEGTGECLPEHAYAGDGDEGGDAAWAFVRAASRLLYRRTLTFRDRSEALTAVRGVMAELGRLAVDHTGTGQHDRPLRGTLFGIEVALLDTAARALDLQVSELLGSRREQVGISGSRIPFGGTPDDAAERAIRQRRYPVTRLQGSGVVEQDWTLLETVSRANRSADTDRPIWLELREPLDATGAAGFVDGVTARMISGELPASVLIQGLLQADQLAALPGLQRRADEALLQAPHGPDLDLRVVAGERVEDASDLELLNAHGGCRALTIRPDRVGGLLATVELADAALAADPGIHIGIAGVTGASDVSAWALHNLARSLPRMDYLTIPPRTSAEVRITDPPVRFHARGSNILAPQGSPGLGAAPVLATLEPYVERSFDANGQGGLEVARQPTTSGGRIDAVHATRERLDRLTVEELERQLEPRLLATADDDHRARVRSLLRVTEPRHLTHAMVRRLERNDMSLPSGLSFRSLMLEQSEARRLGVFRPGWLLDNKAKAYAFVDEVGVRRPRCDRVARPFAAIEPAAPMVIKPVRSTGSKGTYLVYSPDHIIHLRDGMELSSWDAMAEHAFRLMSHEHRPVPDRWMTEELILEDSATRRTATDLKFYAFYGNVLLIRESRRVSGGKQGVRYWTRDNEPARTGVTRGEHLDEARGTNPEQLELVESLSREIPVPFMRIDMLRGEDGLVLGEFTPRPGAFELFDETWDRRMAESWVLAEGRIIDDVLGGKDFAAFAKATR</sequence>
<dbReference type="RefSeq" id="WP_089302515.1">
    <property type="nucleotide sequence ID" value="NZ_FZNW01000017.1"/>
</dbReference>
<protein>
    <submittedName>
        <fullName evidence="2">L-alanine-DL-glutamate epimerase</fullName>
    </submittedName>
</protein>
<dbReference type="Proteomes" id="UP000198348">
    <property type="component" value="Unassembled WGS sequence"/>
</dbReference>
<dbReference type="Gene3D" id="3.20.20.120">
    <property type="entry name" value="Enolase-like C-terminal domain"/>
    <property type="match status" value="1"/>
</dbReference>
<reference evidence="2 3" key="1">
    <citation type="submission" date="2017-06" db="EMBL/GenBank/DDBJ databases">
        <authorList>
            <person name="Kim H.J."/>
            <person name="Triplett B.A."/>
        </authorList>
    </citation>
    <scope>NUCLEOTIDE SEQUENCE [LARGE SCALE GENOMIC DNA]</scope>
    <source>
        <strain evidence="2 3">DSM 45207</strain>
    </source>
</reference>
<dbReference type="InterPro" id="IPR036849">
    <property type="entry name" value="Enolase-like_C_sf"/>
</dbReference>
<name>A0A238YTY2_9PSEU</name>
<dbReference type="Gene3D" id="3.30.390.10">
    <property type="entry name" value="Enolase-like, N-terminal domain"/>
    <property type="match status" value="1"/>
</dbReference>
<dbReference type="SUPFAM" id="SSF54826">
    <property type="entry name" value="Enolase N-terminal domain-like"/>
    <property type="match status" value="1"/>
</dbReference>
<feature type="region of interest" description="Disordered" evidence="1">
    <location>
        <begin position="1"/>
        <end position="43"/>
    </location>
</feature>
<dbReference type="OrthoDB" id="9791827at2"/>
<gene>
    <name evidence="2" type="ORF">SAMN06265360_11732</name>
</gene>